<keyword evidence="8 10" id="KW-0479">Metal-binding</keyword>
<evidence type="ECO:0000256" key="2">
    <source>
        <dbReference type="ARBA" id="ARBA00001936"/>
    </source>
</evidence>
<keyword evidence="10 11" id="KW-0119">Carbohydrate metabolism</keyword>
<evidence type="ECO:0000256" key="8">
    <source>
        <dbReference type="ARBA" id="ARBA00022723"/>
    </source>
</evidence>
<dbReference type="GO" id="GO:0004750">
    <property type="term" value="F:D-ribulose-phosphate 3-epimerase activity"/>
    <property type="evidence" value="ECO:0007669"/>
    <property type="project" value="UniProtKB-UniRule"/>
</dbReference>
<evidence type="ECO:0000256" key="14">
    <source>
        <dbReference type="PIRSR" id="PIRSR001461-3"/>
    </source>
</evidence>
<dbReference type="FunFam" id="3.20.20.70:FF:000004">
    <property type="entry name" value="Ribulose-phosphate 3-epimerase"/>
    <property type="match status" value="1"/>
</dbReference>
<comment type="pathway">
    <text evidence="10">Carbohydrate degradation.</text>
</comment>
<feature type="binding site" evidence="10 14">
    <location>
        <begin position="141"/>
        <end position="144"/>
    </location>
    <ligand>
        <name>substrate</name>
    </ligand>
</feature>
<dbReference type="PIRSF" id="PIRSF001461">
    <property type="entry name" value="RPE"/>
    <property type="match status" value="1"/>
</dbReference>
<evidence type="ECO:0000313" key="16">
    <source>
        <dbReference type="Proteomes" id="UP001065549"/>
    </source>
</evidence>
<name>A0A9J6QY26_9FIRM</name>
<evidence type="ECO:0000313" key="15">
    <source>
        <dbReference type="EMBL" id="MCU7380391.1"/>
    </source>
</evidence>
<keyword evidence="13" id="KW-0862">Zinc</keyword>
<evidence type="ECO:0000256" key="3">
    <source>
        <dbReference type="ARBA" id="ARBA00001941"/>
    </source>
</evidence>
<feature type="active site" description="Proton donor" evidence="10 12">
    <location>
        <position position="174"/>
    </location>
</feature>
<accession>A0A9J6QY26</accession>
<evidence type="ECO:0000256" key="5">
    <source>
        <dbReference type="ARBA" id="ARBA00001954"/>
    </source>
</evidence>
<comment type="caution">
    <text evidence="15">The sequence shown here is derived from an EMBL/GenBank/DDBJ whole genome shotgun (WGS) entry which is preliminary data.</text>
</comment>
<feature type="binding site" evidence="10">
    <location>
        <begin position="174"/>
        <end position="176"/>
    </location>
    <ligand>
        <name>substrate</name>
    </ligand>
</feature>
<keyword evidence="13" id="KW-0464">Manganese</keyword>
<feature type="binding site" evidence="14">
    <location>
        <position position="176"/>
    </location>
    <ligand>
        <name>substrate</name>
    </ligand>
</feature>
<dbReference type="GO" id="GO:0019323">
    <property type="term" value="P:pentose catabolic process"/>
    <property type="evidence" value="ECO:0007669"/>
    <property type="project" value="UniProtKB-UniRule"/>
</dbReference>
<evidence type="ECO:0000256" key="4">
    <source>
        <dbReference type="ARBA" id="ARBA00001947"/>
    </source>
</evidence>
<dbReference type="InterPro" id="IPR011060">
    <property type="entry name" value="RibuloseP-bd_barrel"/>
</dbReference>
<reference evidence="15" key="1">
    <citation type="submission" date="2022-09" db="EMBL/GenBank/DDBJ databases">
        <title>Culturomic study of gut microbiota in children with autism spectrum disorder.</title>
        <authorList>
            <person name="Efimov B.A."/>
            <person name="Chaplin A.V."/>
            <person name="Sokolova S.R."/>
            <person name="Pikina A.P."/>
            <person name="Korzhanova M."/>
            <person name="Belova V."/>
            <person name="Korostin D."/>
        </authorList>
    </citation>
    <scope>NUCLEOTIDE SEQUENCE</scope>
    <source>
        <strain evidence="15">ASD5510</strain>
    </source>
</reference>
<dbReference type="Proteomes" id="UP001065549">
    <property type="component" value="Unassembled WGS sequence"/>
</dbReference>
<comment type="cofactor">
    <cofactor evidence="5">
        <name>Fe(2+)</name>
        <dbReference type="ChEBI" id="CHEBI:29033"/>
    </cofactor>
</comment>
<dbReference type="RefSeq" id="WP_253021092.1">
    <property type="nucleotide sequence ID" value="NZ_JAJAGH010000001.1"/>
</dbReference>
<dbReference type="InterPro" id="IPR000056">
    <property type="entry name" value="Ribul_P_3_epim-like"/>
</dbReference>
<dbReference type="AlphaFoldDB" id="A0A9J6QY26"/>
<evidence type="ECO:0000256" key="9">
    <source>
        <dbReference type="ARBA" id="ARBA00023235"/>
    </source>
</evidence>
<feature type="binding site" evidence="10 13">
    <location>
        <position position="34"/>
    </location>
    <ligand>
        <name>a divalent metal cation</name>
        <dbReference type="ChEBI" id="CHEBI:60240"/>
    </ligand>
</feature>
<dbReference type="PANTHER" id="PTHR11749">
    <property type="entry name" value="RIBULOSE-5-PHOSPHATE-3-EPIMERASE"/>
    <property type="match status" value="1"/>
</dbReference>
<feature type="active site" description="Proton acceptor" evidence="10 12">
    <location>
        <position position="34"/>
    </location>
</feature>
<comment type="similarity">
    <text evidence="6 10 11">Belongs to the ribulose-phosphate 3-epimerase family.</text>
</comment>
<dbReference type="CDD" id="cd00429">
    <property type="entry name" value="RPE"/>
    <property type="match status" value="1"/>
</dbReference>
<comment type="cofactor">
    <cofactor evidence="3">
        <name>Co(2+)</name>
        <dbReference type="ChEBI" id="CHEBI:48828"/>
    </cofactor>
</comment>
<dbReference type="EMBL" id="JAOSHN010000009">
    <property type="protein sequence ID" value="MCU7380391.1"/>
    <property type="molecule type" value="Genomic_DNA"/>
</dbReference>
<evidence type="ECO:0000256" key="13">
    <source>
        <dbReference type="PIRSR" id="PIRSR001461-2"/>
    </source>
</evidence>
<feature type="binding site" evidence="10 14">
    <location>
        <begin position="196"/>
        <end position="197"/>
    </location>
    <ligand>
        <name>substrate</name>
    </ligand>
</feature>
<dbReference type="NCBIfam" id="TIGR01163">
    <property type="entry name" value="rpe"/>
    <property type="match status" value="1"/>
</dbReference>
<keyword evidence="9 10" id="KW-0413">Isomerase</keyword>
<organism evidence="15 16">
    <name type="scientific">Hominibacterium faecale</name>
    <dbReference type="NCBI Taxonomy" id="2839743"/>
    <lineage>
        <taxon>Bacteria</taxon>
        <taxon>Bacillati</taxon>
        <taxon>Bacillota</taxon>
        <taxon>Clostridia</taxon>
        <taxon>Peptostreptococcales</taxon>
        <taxon>Anaerovoracaceae</taxon>
        <taxon>Hominibacterium</taxon>
    </lineage>
</organism>
<dbReference type="InterPro" id="IPR026019">
    <property type="entry name" value="Ribul_P_3_epim"/>
</dbReference>
<dbReference type="GO" id="GO:0006098">
    <property type="term" value="P:pentose-phosphate shunt"/>
    <property type="evidence" value="ECO:0007669"/>
    <property type="project" value="UniProtKB-UniRule"/>
</dbReference>
<dbReference type="HAMAP" id="MF_02227">
    <property type="entry name" value="RPE"/>
    <property type="match status" value="1"/>
</dbReference>
<dbReference type="SUPFAM" id="SSF51366">
    <property type="entry name" value="Ribulose-phoshate binding barrel"/>
    <property type="match status" value="1"/>
</dbReference>
<comment type="cofactor">
    <cofactor evidence="2">
        <name>Mn(2+)</name>
        <dbReference type="ChEBI" id="CHEBI:29035"/>
    </cofactor>
</comment>
<dbReference type="Pfam" id="PF00834">
    <property type="entry name" value="Ribul_P_3_epim"/>
    <property type="match status" value="1"/>
</dbReference>
<dbReference type="GO" id="GO:0046872">
    <property type="term" value="F:metal ion binding"/>
    <property type="evidence" value="ECO:0007669"/>
    <property type="project" value="UniProtKB-UniRule"/>
</dbReference>
<gene>
    <name evidence="10 15" type="primary">rpe</name>
    <name evidence="15" type="ORF">OBO34_18940</name>
</gene>
<dbReference type="PROSITE" id="PS01086">
    <property type="entry name" value="RIBUL_P_3_EPIMER_2"/>
    <property type="match status" value="1"/>
</dbReference>
<evidence type="ECO:0000256" key="6">
    <source>
        <dbReference type="ARBA" id="ARBA00009541"/>
    </source>
</evidence>
<feature type="binding site" evidence="10 14">
    <location>
        <position position="7"/>
    </location>
    <ligand>
        <name>substrate</name>
    </ligand>
</feature>
<evidence type="ECO:0000256" key="11">
    <source>
        <dbReference type="PIRNR" id="PIRNR001461"/>
    </source>
</evidence>
<evidence type="ECO:0000256" key="7">
    <source>
        <dbReference type="ARBA" id="ARBA00013188"/>
    </source>
</evidence>
<dbReference type="InterPro" id="IPR013785">
    <property type="entry name" value="Aldolase_TIM"/>
</dbReference>
<feature type="binding site" evidence="10 13">
    <location>
        <position position="65"/>
    </location>
    <ligand>
        <name>a divalent metal cation</name>
        <dbReference type="ChEBI" id="CHEBI:60240"/>
    </ligand>
</feature>
<dbReference type="GO" id="GO:0005737">
    <property type="term" value="C:cytoplasm"/>
    <property type="evidence" value="ECO:0007669"/>
    <property type="project" value="UniProtKB-ARBA"/>
</dbReference>
<comment type="cofactor">
    <cofactor evidence="10 13">
        <name>a divalent metal cation</name>
        <dbReference type="ChEBI" id="CHEBI:60240"/>
    </cofactor>
    <text evidence="10 13">Binds 1 divalent metal cation per subunit.</text>
</comment>
<dbReference type="EC" id="5.1.3.1" evidence="7 10"/>
<evidence type="ECO:0000256" key="1">
    <source>
        <dbReference type="ARBA" id="ARBA00001782"/>
    </source>
</evidence>
<dbReference type="NCBIfam" id="NF004076">
    <property type="entry name" value="PRK05581.1-4"/>
    <property type="match status" value="1"/>
</dbReference>
<dbReference type="PROSITE" id="PS01085">
    <property type="entry name" value="RIBUL_P_3_EPIMER_1"/>
    <property type="match status" value="1"/>
</dbReference>
<proteinExistence type="inferred from homology"/>
<sequence>MIRLAPSILSADFSRLGEEAAAIEKAGAHVIHVDVMDGHFVPNISYGATVMKSLCGKTKLPFDVHLMIEHPDNYLEDFVTDQTEYITVHQEACPHLHRTVQHIKSLGVKAGVALNPATSLTTLDYILDEVDLVLIMSVNPGFGGQKFIGSALKKVEALNALKEQNGYPFTIEIDGGINLQNVRSVTDAGVELVVAGSSVFGAEDIRQRVGEFLDLF</sequence>
<evidence type="ECO:0000256" key="10">
    <source>
        <dbReference type="HAMAP-Rule" id="MF_02227"/>
    </source>
</evidence>
<feature type="binding site" evidence="10 13">
    <location>
        <position position="174"/>
    </location>
    <ligand>
        <name>a divalent metal cation</name>
        <dbReference type="ChEBI" id="CHEBI:60240"/>
    </ligand>
</feature>
<keyword evidence="13" id="KW-0170">Cobalt</keyword>
<comment type="cofactor">
    <cofactor evidence="4">
        <name>Zn(2+)</name>
        <dbReference type="ChEBI" id="CHEBI:29105"/>
    </cofactor>
</comment>
<evidence type="ECO:0000256" key="12">
    <source>
        <dbReference type="PIRSR" id="PIRSR001461-1"/>
    </source>
</evidence>
<protein>
    <recommendedName>
        <fullName evidence="7 10">Ribulose-phosphate 3-epimerase</fullName>
        <ecNumber evidence="7 10">5.1.3.1</ecNumber>
    </recommendedName>
</protein>
<comment type="catalytic activity">
    <reaction evidence="1 10 11">
        <text>D-ribulose 5-phosphate = D-xylulose 5-phosphate</text>
        <dbReference type="Rhea" id="RHEA:13677"/>
        <dbReference type="ChEBI" id="CHEBI:57737"/>
        <dbReference type="ChEBI" id="CHEBI:58121"/>
        <dbReference type="EC" id="5.1.3.1"/>
    </reaction>
</comment>
<feature type="binding site" evidence="10 14">
    <location>
        <position position="65"/>
    </location>
    <ligand>
        <name>substrate</name>
    </ligand>
</feature>
<dbReference type="Gene3D" id="3.20.20.70">
    <property type="entry name" value="Aldolase class I"/>
    <property type="match status" value="1"/>
</dbReference>
<feature type="binding site" evidence="10 13">
    <location>
        <position position="32"/>
    </location>
    <ligand>
        <name>a divalent metal cation</name>
        <dbReference type="ChEBI" id="CHEBI:60240"/>
    </ligand>
</feature>
<comment type="function">
    <text evidence="10">Catalyzes the reversible epimerization of D-ribulose 5-phosphate to D-xylulose 5-phosphate.</text>
</comment>
<keyword evidence="16" id="KW-1185">Reference proteome</keyword>